<keyword evidence="8" id="KW-0547">Nucleotide-binding</keyword>
<dbReference type="SMART" id="SM00388">
    <property type="entry name" value="HisKA"/>
    <property type="match status" value="1"/>
</dbReference>
<dbReference type="InterPro" id="IPR003594">
    <property type="entry name" value="HATPase_dom"/>
</dbReference>
<dbReference type="PRINTS" id="PR00344">
    <property type="entry name" value="BCTRLSENSOR"/>
</dbReference>
<dbReference type="CDD" id="cd00082">
    <property type="entry name" value="HisKA"/>
    <property type="match status" value="1"/>
</dbReference>
<comment type="subcellular location">
    <subcellularLocation>
        <location evidence="2">Cell membrane</location>
        <topology evidence="2">Multi-pass membrane protein</topology>
    </subcellularLocation>
</comment>
<evidence type="ECO:0000256" key="6">
    <source>
        <dbReference type="ARBA" id="ARBA00022679"/>
    </source>
</evidence>
<proteinExistence type="predicted"/>
<evidence type="ECO:0000256" key="4">
    <source>
        <dbReference type="ARBA" id="ARBA00022475"/>
    </source>
</evidence>
<evidence type="ECO:0000256" key="16">
    <source>
        <dbReference type="ARBA" id="ARBA00040841"/>
    </source>
</evidence>
<sequence length="459" mass="52059">MKSIYVKLVLSFIITILLSVVITVVVTTFLSKQKLEMRLGQDMVKMGEDFIDLYGAEDSDKAARFLSNSSFIHFSFIIIDDEHKEKVLGQPGPPIPITPKEVGQVLDGERYSNLNEEKDDRPQPNVVGLPFKENGRSYALFIQSHPQRQFSVIQDVQNIQLITILLVGIVLFAYVSMIIIKPIKRLSTAMKVVGQGEYNVQVEHAANDEIGLLTKNFNQMTKELNKIETMRQEFIASVSHEIQSPLTSIRGFSAALKDDIVSEDKKIQYLTIIEKESTRLSQLSSNLLKLASLDSEHQTLMLQQYRLDEQIRHVVMALEPQWTKKNIEIDLDLSNVQIEADKDLLEQVWLNLVTNAIKYTPENGFVKISIHQKNEEIDVKIKDNGIGIAEEDQKYIFESFYKVDKSRTLKGSGLGLAITKKIVRLHEGAVRVESKKEQGSIFTVTLPIQKNRAKKDSSV</sequence>
<gene>
    <name evidence="17" type="ORF">BG04_4423</name>
</gene>
<dbReference type="SUPFAM" id="SSF55874">
    <property type="entry name" value="ATPase domain of HSP90 chaperone/DNA topoisomerase II/histidine kinase"/>
    <property type="match status" value="1"/>
</dbReference>
<dbReference type="SUPFAM" id="SSF47384">
    <property type="entry name" value="Homodimeric domain of signal transducing histidine kinase"/>
    <property type="match status" value="1"/>
</dbReference>
<dbReference type="Gene3D" id="1.10.287.130">
    <property type="match status" value="1"/>
</dbReference>
<dbReference type="InterPro" id="IPR036097">
    <property type="entry name" value="HisK_dim/P_sf"/>
</dbReference>
<evidence type="ECO:0000256" key="1">
    <source>
        <dbReference type="ARBA" id="ARBA00000085"/>
    </source>
</evidence>
<dbReference type="GO" id="GO:0005886">
    <property type="term" value="C:plasma membrane"/>
    <property type="evidence" value="ECO:0007669"/>
    <property type="project" value="UniProtKB-SubCell"/>
</dbReference>
<dbReference type="CDD" id="cd00075">
    <property type="entry name" value="HATPase"/>
    <property type="match status" value="1"/>
</dbReference>
<evidence type="ECO:0000256" key="3">
    <source>
        <dbReference type="ARBA" id="ARBA00012438"/>
    </source>
</evidence>
<evidence type="ECO:0000313" key="17">
    <source>
        <dbReference type="EMBL" id="AJI22840.1"/>
    </source>
</evidence>
<evidence type="ECO:0000256" key="9">
    <source>
        <dbReference type="ARBA" id="ARBA00022777"/>
    </source>
</evidence>
<organism evidence="17 18">
    <name type="scientific">Priestia megaterium (strain ATCC 14581 / DSM 32 / CCUG 1817 / JCM 2506 / NBRC 15308 / NCIMB 9376 / NCTC 10342 / NRRL B-14308 / VKM B-512 / Ford 19)</name>
    <name type="common">Bacillus megaterium</name>
    <dbReference type="NCBI Taxonomy" id="1348623"/>
    <lineage>
        <taxon>Bacteria</taxon>
        <taxon>Bacillati</taxon>
        <taxon>Bacillota</taxon>
        <taxon>Bacilli</taxon>
        <taxon>Bacillales</taxon>
        <taxon>Bacillaceae</taxon>
        <taxon>Priestia</taxon>
    </lineage>
</organism>
<keyword evidence="5" id="KW-0597">Phosphoprotein</keyword>
<dbReference type="RefSeq" id="WP_034652584.1">
    <property type="nucleotide sequence ID" value="NZ_BCVB01000005.1"/>
</dbReference>
<dbReference type="InterPro" id="IPR003660">
    <property type="entry name" value="HAMP_dom"/>
</dbReference>
<dbReference type="InterPro" id="IPR004358">
    <property type="entry name" value="Sig_transdc_His_kin-like_C"/>
</dbReference>
<evidence type="ECO:0000256" key="8">
    <source>
        <dbReference type="ARBA" id="ARBA00022741"/>
    </source>
</evidence>
<dbReference type="InterPro" id="IPR005467">
    <property type="entry name" value="His_kinase_dom"/>
</dbReference>
<keyword evidence="14" id="KW-0472">Membrane</keyword>
<dbReference type="Proteomes" id="UP000031829">
    <property type="component" value="Chromosome"/>
</dbReference>
<dbReference type="PROSITE" id="PS50109">
    <property type="entry name" value="HIS_KIN"/>
    <property type="match status" value="1"/>
</dbReference>
<dbReference type="Gene3D" id="6.10.340.10">
    <property type="match status" value="1"/>
</dbReference>
<dbReference type="Pfam" id="PF00672">
    <property type="entry name" value="HAMP"/>
    <property type="match status" value="1"/>
</dbReference>
<protein>
    <recommendedName>
        <fullName evidence="16">Heme sensor protein HssS</fullName>
        <ecNumber evidence="3">2.7.13.3</ecNumber>
    </recommendedName>
</protein>
<dbReference type="EC" id="2.7.13.3" evidence="3"/>
<dbReference type="KEGG" id="bmeg:BG04_4423"/>
<keyword evidence="12" id="KW-0902">Two-component regulatory system</keyword>
<keyword evidence="4" id="KW-1003">Cell membrane</keyword>
<dbReference type="Gene3D" id="3.30.565.10">
    <property type="entry name" value="Histidine kinase-like ATPase, C-terminal domain"/>
    <property type="match status" value="1"/>
</dbReference>
<comment type="catalytic activity">
    <reaction evidence="1">
        <text>ATP + protein L-histidine = ADP + protein N-phospho-L-histidine.</text>
        <dbReference type="EC" id="2.7.13.3"/>
    </reaction>
</comment>
<keyword evidence="6" id="KW-0808">Transferase</keyword>
<keyword evidence="10" id="KW-0067">ATP-binding</keyword>
<accession>A0A0B6AD26</accession>
<keyword evidence="9" id="KW-0418">Kinase</keyword>
<dbReference type="SUPFAM" id="SSF158472">
    <property type="entry name" value="HAMP domain-like"/>
    <property type="match status" value="1"/>
</dbReference>
<dbReference type="SMART" id="SM00387">
    <property type="entry name" value="HATPase_c"/>
    <property type="match status" value="1"/>
</dbReference>
<dbReference type="PROSITE" id="PS50885">
    <property type="entry name" value="HAMP"/>
    <property type="match status" value="1"/>
</dbReference>
<dbReference type="InterPro" id="IPR050398">
    <property type="entry name" value="HssS/ArlS-like"/>
</dbReference>
<evidence type="ECO:0000256" key="13">
    <source>
        <dbReference type="ARBA" id="ARBA00023026"/>
    </source>
</evidence>
<dbReference type="CDD" id="cd06225">
    <property type="entry name" value="HAMP"/>
    <property type="match status" value="1"/>
</dbReference>
<comment type="function">
    <text evidence="15">Member of the two-component regulatory system HssS/HssR involved in intracellular heme homeostasis and tempering of staphylococcal virulence. HssS functions as a heme sensor histidine kinase which is autophosphorylated at a histidine residue and transfers its phosphate group to an aspartate residue of HssR. HssR/HssS activates the expression of hrtAB, an efflux pump, in response to extracellular heme, hemin, hemoglobin or blood.</text>
</comment>
<dbReference type="SMART" id="SM00304">
    <property type="entry name" value="HAMP"/>
    <property type="match status" value="1"/>
</dbReference>
<dbReference type="PANTHER" id="PTHR45528">
    <property type="entry name" value="SENSOR HISTIDINE KINASE CPXA"/>
    <property type="match status" value="1"/>
</dbReference>
<reference evidence="17 18" key="1">
    <citation type="journal article" date="2015" name="Genome Announc.">
        <title>Complete genome sequences for 35 biothreat assay-relevant bacillus species.</title>
        <authorList>
            <person name="Johnson S.L."/>
            <person name="Daligault H.E."/>
            <person name="Davenport K.W."/>
            <person name="Jaissle J."/>
            <person name="Frey K.G."/>
            <person name="Ladner J.T."/>
            <person name="Broomall S.M."/>
            <person name="Bishop-Lilly K.A."/>
            <person name="Bruce D.C."/>
            <person name="Gibbons H.S."/>
            <person name="Coyne S.R."/>
            <person name="Lo C.C."/>
            <person name="Meincke L."/>
            <person name="Munk A.C."/>
            <person name="Koroleva G.I."/>
            <person name="Rosenzweig C.N."/>
            <person name="Palacios G.F."/>
            <person name="Redden C.L."/>
            <person name="Minogue T.D."/>
            <person name="Chain P.S."/>
        </authorList>
    </citation>
    <scope>NUCLEOTIDE SEQUENCE [LARGE SCALE GENOMIC DNA]</scope>
    <source>
        <strain evidence="18">ATCC 14581 / DSM 32 / JCM 2506 / NBRC 15308 / NCIMB 9376 / NCTC 10342 / NRRL B-14308 / VKM B-512</strain>
    </source>
</reference>
<dbReference type="AlphaFoldDB" id="A0A0B6AD26"/>
<dbReference type="GO" id="GO:0005524">
    <property type="term" value="F:ATP binding"/>
    <property type="evidence" value="ECO:0007669"/>
    <property type="project" value="UniProtKB-KW"/>
</dbReference>
<dbReference type="HOGENOM" id="CLU_000445_89_6_9"/>
<dbReference type="GeneID" id="93642430"/>
<evidence type="ECO:0000256" key="12">
    <source>
        <dbReference type="ARBA" id="ARBA00023012"/>
    </source>
</evidence>
<evidence type="ECO:0000256" key="10">
    <source>
        <dbReference type="ARBA" id="ARBA00022840"/>
    </source>
</evidence>
<dbReference type="FunFam" id="1.10.287.130:FF:000001">
    <property type="entry name" value="Two-component sensor histidine kinase"/>
    <property type="match status" value="1"/>
</dbReference>
<dbReference type="InterPro" id="IPR003661">
    <property type="entry name" value="HisK_dim/P_dom"/>
</dbReference>
<evidence type="ECO:0000256" key="7">
    <source>
        <dbReference type="ARBA" id="ARBA00022692"/>
    </source>
</evidence>
<evidence type="ECO:0000256" key="14">
    <source>
        <dbReference type="ARBA" id="ARBA00023136"/>
    </source>
</evidence>
<keyword evidence="13" id="KW-0843">Virulence</keyword>
<dbReference type="InterPro" id="IPR036890">
    <property type="entry name" value="HATPase_C_sf"/>
</dbReference>
<evidence type="ECO:0000256" key="2">
    <source>
        <dbReference type="ARBA" id="ARBA00004651"/>
    </source>
</evidence>
<dbReference type="Pfam" id="PF00512">
    <property type="entry name" value="HisKA"/>
    <property type="match status" value="1"/>
</dbReference>
<evidence type="ECO:0000313" key="18">
    <source>
        <dbReference type="Proteomes" id="UP000031829"/>
    </source>
</evidence>
<keyword evidence="11" id="KW-1133">Transmembrane helix</keyword>
<evidence type="ECO:0000256" key="15">
    <source>
        <dbReference type="ARBA" id="ARBA00037219"/>
    </source>
</evidence>
<evidence type="ECO:0000256" key="11">
    <source>
        <dbReference type="ARBA" id="ARBA00022989"/>
    </source>
</evidence>
<dbReference type="EMBL" id="CP009920">
    <property type="protein sequence ID" value="AJI22840.1"/>
    <property type="molecule type" value="Genomic_DNA"/>
</dbReference>
<keyword evidence="7" id="KW-0812">Transmembrane</keyword>
<dbReference type="GO" id="GO:0000155">
    <property type="term" value="F:phosphorelay sensor kinase activity"/>
    <property type="evidence" value="ECO:0007669"/>
    <property type="project" value="InterPro"/>
</dbReference>
<dbReference type="PANTHER" id="PTHR45528:SF11">
    <property type="entry name" value="HISTIDINE KINASE"/>
    <property type="match status" value="1"/>
</dbReference>
<evidence type="ECO:0000256" key="5">
    <source>
        <dbReference type="ARBA" id="ARBA00022553"/>
    </source>
</evidence>
<name>A0A0B6AD26_PRIM2</name>
<dbReference type="FunFam" id="3.30.565.10:FF:000006">
    <property type="entry name" value="Sensor histidine kinase WalK"/>
    <property type="match status" value="1"/>
</dbReference>
<dbReference type="Pfam" id="PF02518">
    <property type="entry name" value="HATPase_c"/>
    <property type="match status" value="1"/>
</dbReference>